<organism evidence="1 2">
    <name type="scientific">Deinococcus roseus</name>
    <dbReference type="NCBI Taxonomy" id="392414"/>
    <lineage>
        <taxon>Bacteria</taxon>
        <taxon>Thermotogati</taxon>
        <taxon>Deinococcota</taxon>
        <taxon>Deinococci</taxon>
        <taxon>Deinococcales</taxon>
        <taxon>Deinococcaceae</taxon>
        <taxon>Deinococcus</taxon>
    </lineage>
</organism>
<name>A0ABQ2D3A6_9DEIO</name>
<evidence type="ECO:0000313" key="2">
    <source>
        <dbReference type="Proteomes" id="UP000632222"/>
    </source>
</evidence>
<keyword evidence="2" id="KW-1185">Reference proteome</keyword>
<sequence>MPGSNSDLSDTIHLSHAWESLFGQCFRENRIADLKSSLLKWLHDPVARVRYARCLHSENAPIQDIEHYLQDNTPLSQAYLLFIRSKSTNFQHHRRIVEDFVGSPSAPIRPHSVLFQSPAATSTDIEACMYLYYSVGISLLFVNRVTEGRSYLQQAQDLAEVLGMTMTSLISELNVGLSRFIEGDYLNALESSTRVVKGIEKFKVDSINLEKVKAHEVWLAYITGSKFEAYANDIADLSSWGMFKQLLNAFYDQDIKVPNEVDPFPLTQLLYYLKRARDLGYALRLLDKAMIEEACQLILDLPPPTTDDDFIFLTALWIKAYAFSHCGMPEEAIAYVEGHLNLSIINHSEAARILRGIVLLQSQLMLGDQQVLPGVKTAIHTVTSYLEKQPKLIRERVITLIARGMPNVHYLLLRTGANLPELEEYLHRECLLVQSTQATFRGEVVSGYPLMLGSTYTDLFVDDSAHNREVVHSRLSRHQEVVKQLGVNRLPGLIFEPAVNATMVVLRDAGVLDSSCV</sequence>
<accession>A0ABQ2D3A6</accession>
<protein>
    <submittedName>
        <fullName evidence="1">Uncharacterized protein</fullName>
    </submittedName>
</protein>
<dbReference type="Proteomes" id="UP000632222">
    <property type="component" value="Unassembled WGS sequence"/>
</dbReference>
<evidence type="ECO:0000313" key="1">
    <source>
        <dbReference type="EMBL" id="GGJ44180.1"/>
    </source>
</evidence>
<reference evidence="2" key="1">
    <citation type="journal article" date="2019" name="Int. J. Syst. Evol. Microbiol.">
        <title>The Global Catalogue of Microorganisms (GCM) 10K type strain sequencing project: providing services to taxonomists for standard genome sequencing and annotation.</title>
        <authorList>
            <consortium name="The Broad Institute Genomics Platform"/>
            <consortium name="The Broad Institute Genome Sequencing Center for Infectious Disease"/>
            <person name="Wu L."/>
            <person name="Ma J."/>
        </authorList>
    </citation>
    <scope>NUCLEOTIDE SEQUENCE [LARGE SCALE GENOMIC DNA]</scope>
    <source>
        <strain evidence="2">JCM 14370</strain>
    </source>
</reference>
<dbReference type="RefSeq" id="WP_189004351.1">
    <property type="nucleotide sequence ID" value="NZ_BMOD01000014.1"/>
</dbReference>
<comment type="caution">
    <text evidence="1">The sequence shown here is derived from an EMBL/GenBank/DDBJ whole genome shotgun (WGS) entry which is preliminary data.</text>
</comment>
<proteinExistence type="predicted"/>
<dbReference type="EMBL" id="BMOD01000014">
    <property type="protein sequence ID" value="GGJ44180.1"/>
    <property type="molecule type" value="Genomic_DNA"/>
</dbReference>
<dbReference type="InterPro" id="IPR011990">
    <property type="entry name" value="TPR-like_helical_dom_sf"/>
</dbReference>
<dbReference type="SUPFAM" id="SSF48452">
    <property type="entry name" value="TPR-like"/>
    <property type="match status" value="1"/>
</dbReference>
<gene>
    <name evidence="1" type="ORF">GCM10008938_33060</name>
</gene>